<organism evidence="1 2">
    <name type="scientific">Enterococcus termitis</name>
    <dbReference type="NCBI Taxonomy" id="332950"/>
    <lineage>
        <taxon>Bacteria</taxon>
        <taxon>Bacillati</taxon>
        <taxon>Bacillota</taxon>
        <taxon>Bacilli</taxon>
        <taxon>Lactobacillales</taxon>
        <taxon>Enterococcaceae</taxon>
        <taxon>Enterococcus</taxon>
    </lineage>
</organism>
<dbReference type="EMBL" id="MIJY01000010">
    <property type="protein sequence ID" value="OEG17735.1"/>
    <property type="molecule type" value="Genomic_DNA"/>
</dbReference>
<dbReference type="PANTHER" id="PTHR10000">
    <property type="entry name" value="PHOSPHOSERINE PHOSPHATASE"/>
    <property type="match status" value="1"/>
</dbReference>
<dbReference type="GO" id="GO:0005829">
    <property type="term" value="C:cytosol"/>
    <property type="evidence" value="ECO:0007669"/>
    <property type="project" value="TreeGrafter"/>
</dbReference>
<dbReference type="OrthoDB" id="9810101at2"/>
<evidence type="ECO:0000313" key="2">
    <source>
        <dbReference type="Proteomes" id="UP000095094"/>
    </source>
</evidence>
<dbReference type="AlphaFoldDB" id="A0A1E5GYR2"/>
<dbReference type="SFLD" id="SFLDG01140">
    <property type="entry name" value="C2.B:_Phosphomannomutase_and_P"/>
    <property type="match status" value="1"/>
</dbReference>
<dbReference type="Gene3D" id="3.40.50.1000">
    <property type="entry name" value="HAD superfamily/HAD-like"/>
    <property type="match status" value="1"/>
</dbReference>
<sequence length="261" mass="29305">MKKWKALVFFDLDGTLLDAESNISTENKQAIIALKQRNVLPIIASGRSPKEIHTLTRGTMIDSYVSLNGQYNVVEKKVVSKHIFPMALVEQLIDVSASFNHSLAFYTDKEYAACYKTASMEKLYRLDNAPLPKISQDFHTKNDLYMGYLFSEDKEKDAIYQEKFANTLTFFRDSPYSLAVVLKGQSKKTGIQQVINTLQLEGIPSYAFGDGNNDLGMFEAVQTAIAMENASVNVKQQADFITKSHVDGGICWGLYHFGLLQ</sequence>
<accession>A0A1E5GYR2</accession>
<dbReference type="RefSeq" id="WP_069662906.1">
    <property type="nucleotide sequence ID" value="NZ_JBHUJJ010000001.1"/>
</dbReference>
<reference evidence="2" key="1">
    <citation type="submission" date="2016-09" db="EMBL/GenBank/DDBJ databases">
        <authorList>
            <person name="Gulvik C.A."/>
        </authorList>
    </citation>
    <scope>NUCLEOTIDE SEQUENCE [LARGE SCALE GENOMIC DNA]</scope>
    <source>
        <strain evidence="2">LMG 8895</strain>
    </source>
</reference>
<dbReference type="GO" id="GO:0000287">
    <property type="term" value="F:magnesium ion binding"/>
    <property type="evidence" value="ECO:0007669"/>
    <property type="project" value="TreeGrafter"/>
</dbReference>
<dbReference type="GO" id="GO:0016791">
    <property type="term" value="F:phosphatase activity"/>
    <property type="evidence" value="ECO:0007669"/>
    <property type="project" value="TreeGrafter"/>
</dbReference>
<dbReference type="InterPro" id="IPR023214">
    <property type="entry name" value="HAD_sf"/>
</dbReference>
<dbReference type="SFLD" id="SFLDS00003">
    <property type="entry name" value="Haloacid_Dehalogenase"/>
    <property type="match status" value="1"/>
</dbReference>
<dbReference type="InterPro" id="IPR036412">
    <property type="entry name" value="HAD-like_sf"/>
</dbReference>
<dbReference type="InterPro" id="IPR006379">
    <property type="entry name" value="HAD-SF_hydro_IIB"/>
</dbReference>
<comment type="caution">
    <text evidence="1">The sequence shown here is derived from an EMBL/GenBank/DDBJ whole genome shotgun (WGS) entry which is preliminary data.</text>
</comment>
<dbReference type="InterPro" id="IPR000150">
    <property type="entry name" value="Cof"/>
</dbReference>
<gene>
    <name evidence="1" type="ORF">BCR25_17830</name>
</gene>
<dbReference type="Pfam" id="PF08282">
    <property type="entry name" value="Hydrolase_3"/>
    <property type="match status" value="1"/>
</dbReference>
<evidence type="ECO:0000313" key="1">
    <source>
        <dbReference type="EMBL" id="OEG17735.1"/>
    </source>
</evidence>
<dbReference type="Proteomes" id="UP000095094">
    <property type="component" value="Unassembled WGS sequence"/>
</dbReference>
<keyword evidence="2" id="KW-1185">Reference proteome</keyword>
<name>A0A1E5GYR2_9ENTE</name>
<dbReference type="NCBIfam" id="TIGR01484">
    <property type="entry name" value="HAD-SF-IIB"/>
    <property type="match status" value="1"/>
</dbReference>
<keyword evidence="1" id="KW-0378">Hydrolase</keyword>
<protein>
    <submittedName>
        <fullName evidence="1">Hydrolase</fullName>
    </submittedName>
</protein>
<dbReference type="SUPFAM" id="SSF56784">
    <property type="entry name" value="HAD-like"/>
    <property type="match status" value="1"/>
</dbReference>
<dbReference type="PANTHER" id="PTHR10000:SF25">
    <property type="entry name" value="PHOSPHATASE YKRA-RELATED"/>
    <property type="match status" value="1"/>
</dbReference>
<dbReference type="NCBIfam" id="TIGR00099">
    <property type="entry name" value="Cof-subfamily"/>
    <property type="match status" value="1"/>
</dbReference>
<proteinExistence type="predicted"/>
<dbReference type="Gene3D" id="3.30.1240.10">
    <property type="match status" value="1"/>
</dbReference>